<accession>A0AAV0ETX3</accession>
<comment type="caution">
    <text evidence="2">The sequence shown here is derived from an EMBL/GenBank/DDBJ whole genome shotgun (WGS) entry which is preliminary data.</text>
</comment>
<evidence type="ECO:0000313" key="3">
    <source>
        <dbReference type="Proteomes" id="UP001152523"/>
    </source>
</evidence>
<feature type="transmembrane region" description="Helical" evidence="1">
    <location>
        <begin position="12"/>
        <end position="38"/>
    </location>
</feature>
<gene>
    <name evidence="2" type="ORF">CEPIT_LOCUS27758</name>
</gene>
<name>A0AAV0ETX3_9ASTE</name>
<dbReference type="AlphaFoldDB" id="A0AAV0ETX3"/>
<protein>
    <submittedName>
        <fullName evidence="2">Uncharacterized protein</fullName>
    </submittedName>
</protein>
<reference evidence="2" key="1">
    <citation type="submission" date="2022-07" db="EMBL/GenBank/DDBJ databases">
        <authorList>
            <person name="Macas J."/>
            <person name="Novak P."/>
            <person name="Neumann P."/>
        </authorList>
    </citation>
    <scope>NUCLEOTIDE SEQUENCE</scope>
</reference>
<dbReference type="Proteomes" id="UP001152523">
    <property type="component" value="Unassembled WGS sequence"/>
</dbReference>
<evidence type="ECO:0000313" key="2">
    <source>
        <dbReference type="EMBL" id="CAH9126723.1"/>
    </source>
</evidence>
<keyword evidence="1" id="KW-0812">Transmembrane</keyword>
<proteinExistence type="predicted"/>
<keyword evidence="1" id="KW-1133">Transmembrane helix</keyword>
<keyword evidence="3" id="KW-1185">Reference proteome</keyword>
<sequence>MLVSALLAEKLIHSFCFALFISHVLDAFFVLFWLCWVFPTKKTCETKTQDEESCLQVIGSGKPKAGSENYMASTEVINSKFGPWADGRRETCCHFVTCFGLVHLVMIN</sequence>
<organism evidence="2 3">
    <name type="scientific">Cuscuta epithymum</name>
    <dbReference type="NCBI Taxonomy" id="186058"/>
    <lineage>
        <taxon>Eukaryota</taxon>
        <taxon>Viridiplantae</taxon>
        <taxon>Streptophyta</taxon>
        <taxon>Embryophyta</taxon>
        <taxon>Tracheophyta</taxon>
        <taxon>Spermatophyta</taxon>
        <taxon>Magnoliopsida</taxon>
        <taxon>eudicotyledons</taxon>
        <taxon>Gunneridae</taxon>
        <taxon>Pentapetalae</taxon>
        <taxon>asterids</taxon>
        <taxon>lamiids</taxon>
        <taxon>Solanales</taxon>
        <taxon>Convolvulaceae</taxon>
        <taxon>Cuscuteae</taxon>
        <taxon>Cuscuta</taxon>
        <taxon>Cuscuta subgen. Cuscuta</taxon>
    </lineage>
</organism>
<keyword evidence="1" id="KW-0472">Membrane</keyword>
<dbReference type="EMBL" id="CAMAPF010000944">
    <property type="protein sequence ID" value="CAH9126723.1"/>
    <property type="molecule type" value="Genomic_DNA"/>
</dbReference>
<evidence type="ECO:0000256" key="1">
    <source>
        <dbReference type="SAM" id="Phobius"/>
    </source>
</evidence>